<keyword evidence="2" id="KW-1185">Reference proteome</keyword>
<proteinExistence type="predicted"/>
<reference evidence="2" key="1">
    <citation type="submission" date="2019-02" db="EMBL/GenBank/DDBJ databases">
        <title>Draft genome sequence of Sphaerospermopsis reniformis NIES-1949.</title>
        <authorList>
            <person name="Yamaguchi H."/>
            <person name="Suzuki S."/>
            <person name="Kawachi M."/>
        </authorList>
    </citation>
    <scope>NUCLEOTIDE SEQUENCE [LARGE SCALE GENOMIC DNA]</scope>
    <source>
        <strain evidence="2">NIES-1949</strain>
    </source>
</reference>
<dbReference type="EMBL" id="BJCE01000019">
    <property type="protein sequence ID" value="GCL35836.1"/>
    <property type="molecule type" value="Genomic_DNA"/>
</dbReference>
<protein>
    <submittedName>
        <fullName evidence="1">Integrase catalytic subunit</fullName>
    </submittedName>
</protein>
<dbReference type="AlphaFoldDB" id="A0A479ZW86"/>
<evidence type="ECO:0000313" key="2">
    <source>
        <dbReference type="Proteomes" id="UP000300142"/>
    </source>
</evidence>
<comment type="caution">
    <text evidence="1">The sequence shown here is derived from an EMBL/GenBank/DDBJ whole genome shotgun (WGS) entry which is preliminary data.</text>
</comment>
<organism evidence="1 2">
    <name type="scientific">Sphaerospermopsis reniformis</name>
    <dbReference type="NCBI Taxonomy" id="531300"/>
    <lineage>
        <taxon>Bacteria</taxon>
        <taxon>Bacillati</taxon>
        <taxon>Cyanobacteriota</taxon>
        <taxon>Cyanophyceae</taxon>
        <taxon>Nostocales</taxon>
        <taxon>Aphanizomenonaceae</taxon>
        <taxon>Sphaerospermopsis</taxon>
    </lineage>
</organism>
<name>A0A479ZW86_9CYAN</name>
<dbReference type="Proteomes" id="UP000300142">
    <property type="component" value="Unassembled WGS sequence"/>
</dbReference>
<dbReference type="RefSeq" id="WP_201277574.1">
    <property type="nucleotide sequence ID" value="NZ_BJCE01000019.1"/>
</dbReference>
<accession>A0A479ZW86</accession>
<sequence>MEVIQSLLEAGDRTTYAQRLKEAAVKLGKSVRTGRLKSLHFLNVKIAKTLCL</sequence>
<gene>
    <name evidence="1" type="ORF">SR1949_09350</name>
</gene>
<evidence type="ECO:0000313" key="1">
    <source>
        <dbReference type="EMBL" id="GCL35836.1"/>
    </source>
</evidence>